<keyword evidence="9 15" id="KW-0175">Coiled coil</keyword>
<sequence>MFSAFLGAPLVINLPSYYKGEELGVLRAQQKFIQCKNQLSEISPPPYADNGFHGSRELYDGDVPAHPAYSYYPDDEFLHFYRWTSPPGVIKIISVIIIVLCVAIFACVASTLAWDTQMGLSGFGGIGPGGYGGSYGGGFGTGTGSFGGYGGAYGAGNAYGYGSIGGNYNDPRKGKGFMIAMAAICFIAVMVIFILVVSRQSISRSRRFYLAVIIICAILAFLMLIATIVYLVAVNPMAQSSGSIAYTQIQGLCAQYQTTQPSGVFVNQYLYHYCVVEPQEAIAIVFGFLVTLGLIIMLVFAVKTRQKIGSYGKENILWQRVKMVEEVQPTGVEEWVNNVSGVPEVLSEFPEKLGGSRSHLDDNSTDYAKPPYDYTPEPPAEDIPLRNMAPYSSGSEMTSSVGRPPKRRARRPRRADGQDYDTDYNTGGESADELDDNDFDREFPPIVNEQERAEYKREFDRDHQEYKGLQAELDDINKSLSAVDRELDNLEDGSPEFLDAMDEYNRLRNLKKSADYQMKKRRCKYLKGKLSHIKKRVSDFDRS</sequence>
<dbReference type="PIRSF" id="PIRSF005993">
    <property type="entry name" value="Occludin"/>
    <property type="match status" value="1"/>
</dbReference>
<dbReference type="PANTHER" id="PTHR23288:SF4">
    <property type="entry name" value="OCCLUDIN"/>
    <property type="match status" value="1"/>
</dbReference>
<evidence type="ECO:0000256" key="11">
    <source>
        <dbReference type="ARBA" id="ARBA00023157"/>
    </source>
</evidence>
<dbReference type="AlphaFoldDB" id="A0A8T3EA26"/>
<feature type="domain" description="MARVEL" evidence="18">
    <location>
        <begin position="85"/>
        <end position="306"/>
    </location>
</feature>
<feature type="domain" description="OCEL" evidence="19">
    <location>
        <begin position="437"/>
        <end position="543"/>
    </location>
</feature>
<dbReference type="EMBL" id="JAERUA010000001">
    <property type="protein sequence ID" value="KAI1905174.1"/>
    <property type="molecule type" value="Genomic_DNA"/>
</dbReference>
<evidence type="ECO:0000256" key="4">
    <source>
        <dbReference type="ARBA" id="ARBA00022475"/>
    </source>
</evidence>
<dbReference type="InterPro" id="IPR002958">
    <property type="entry name" value="Occludin"/>
</dbReference>
<dbReference type="Pfam" id="PF01284">
    <property type="entry name" value="MARVEL"/>
    <property type="match status" value="1"/>
</dbReference>
<reference evidence="20" key="1">
    <citation type="submission" date="2021-01" db="EMBL/GenBank/DDBJ databases">
        <authorList>
            <person name="Zahm M."/>
            <person name="Roques C."/>
            <person name="Cabau C."/>
            <person name="Klopp C."/>
            <person name="Donnadieu C."/>
            <person name="Jouanno E."/>
            <person name="Lampietro C."/>
            <person name="Louis A."/>
            <person name="Herpin A."/>
            <person name="Echchiki A."/>
            <person name="Berthelot C."/>
            <person name="Parey E."/>
            <person name="Roest-Crollius H."/>
            <person name="Braasch I."/>
            <person name="Postlethwait J."/>
            <person name="Bobe J."/>
            <person name="Montfort J."/>
            <person name="Bouchez O."/>
            <person name="Begum T."/>
            <person name="Mejri S."/>
            <person name="Adams A."/>
            <person name="Chen W.-J."/>
            <person name="Guiguen Y."/>
        </authorList>
    </citation>
    <scope>NUCLEOTIDE SEQUENCE</scope>
    <source>
        <tissue evidence="20">Blood</tissue>
    </source>
</reference>
<feature type="compositionally biased region" description="Basic residues" evidence="16">
    <location>
        <begin position="404"/>
        <end position="413"/>
    </location>
</feature>
<dbReference type="GO" id="GO:0070830">
    <property type="term" value="P:bicellular tight junction assembly"/>
    <property type="evidence" value="ECO:0007669"/>
    <property type="project" value="InterPro"/>
</dbReference>
<dbReference type="GO" id="GO:0005923">
    <property type="term" value="C:bicellular tight junction"/>
    <property type="evidence" value="ECO:0007669"/>
    <property type="project" value="UniProtKB-SubCell"/>
</dbReference>
<dbReference type="PANTHER" id="PTHR23288">
    <property type="entry name" value="OCCLUDIN AND RNA POLYMERASE II ELONGATION FACTOR ELL"/>
    <property type="match status" value="1"/>
</dbReference>
<feature type="transmembrane region" description="Helical" evidence="17">
    <location>
        <begin position="208"/>
        <end position="233"/>
    </location>
</feature>
<dbReference type="InterPro" id="IPR008253">
    <property type="entry name" value="Marvel"/>
</dbReference>
<feature type="compositionally biased region" description="Polar residues" evidence="16">
    <location>
        <begin position="390"/>
        <end position="401"/>
    </location>
</feature>
<comment type="function">
    <text evidence="12">May play a role in the formation and regulation of the tight junction (TJ) paracellular permeability barrier.</text>
</comment>
<proteinExistence type="inferred from homology"/>
<evidence type="ECO:0000256" key="12">
    <source>
        <dbReference type="PIRNR" id="PIRNR005993"/>
    </source>
</evidence>
<dbReference type="InterPro" id="IPR010844">
    <property type="entry name" value="Occludin_ELL"/>
</dbReference>
<keyword evidence="11 13" id="KW-1015">Disulfide bond</keyword>
<evidence type="ECO:0000256" key="2">
    <source>
        <dbReference type="ARBA" id="ARBA00016772"/>
    </source>
</evidence>
<name>A0A8T3EA26_9TELE</name>
<evidence type="ECO:0000256" key="15">
    <source>
        <dbReference type="SAM" id="Coils"/>
    </source>
</evidence>
<comment type="caution">
    <text evidence="20">The sequence shown here is derived from an EMBL/GenBank/DDBJ whole genome shotgun (WGS) entry which is preliminary data.</text>
</comment>
<evidence type="ECO:0000256" key="13">
    <source>
        <dbReference type="PIRSR" id="PIRSR005993-1"/>
    </source>
</evidence>
<evidence type="ECO:0000256" key="10">
    <source>
        <dbReference type="ARBA" id="ARBA00023136"/>
    </source>
</evidence>
<evidence type="ECO:0000313" key="21">
    <source>
        <dbReference type="Proteomes" id="UP000829720"/>
    </source>
</evidence>
<evidence type="ECO:0000256" key="9">
    <source>
        <dbReference type="ARBA" id="ARBA00023054"/>
    </source>
</evidence>
<feature type="disulfide bond" evidence="13">
    <location>
        <begin position="253"/>
        <end position="274"/>
    </location>
</feature>
<feature type="transmembrane region" description="Helical" evidence="17">
    <location>
        <begin position="177"/>
        <end position="196"/>
    </location>
</feature>
<evidence type="ECO:0000256" key="16">
    <source>
        <dbReference type="SAM" id="MobiDB-lite"/>
    </source>
</evidence>
<evidence type="ECO:0000259" key="18">
    <source>
        <dbReference type="PROSITE" id="PS51225"/>
    </source>
</evidence>
<keyword evidence="6 12" id="KW-0812">Transmembrane</keyword>
<dbReference type="PRINTS" id="PR01258">
    <property type="entry name" value="OCCLUDIN"/>
</dbReference>
<dbReference type="Proteomes" id="UP000829720">
    <property type="component" value="Unassembled WGS sequence"/>
</dbReference>
<dbReference type="Gene3D" id="6.10.140.340">
    <property type="match status" value="1"/>
</dbReference>
<evidence type="ECO:0000256" key="6">
    <source>
        <dbReference type="ARBA" id="ARBA00022692"/>
    </source>
</evidence>
<feature type="transmembrane region" description="Helical" evidence="17">
    <location>
        <begin position="92"/>
        <end position="114"/>
    </location>
</feature>
<dbReference type="OrthoDB" id="8867927at2759"/>
<organism evidence="20 21">
    <name type="scientific">Albula goreensis</name>
    <dbReference type="NCBI Taxonomy" id="1534307"/>
    <lineage>
        <taxon>Eukaryota</taxon>
        <taxon>Metazoa</taxon>
        <taxon>Chordata</taxon>
        <taxon>Craniata</taxon>
        <taxon>Vertebrata</taxon>
        <taxon>Euteleostomi</taxon>
        <taxon>Actinopterygii</taxon>
        <taxon>Neopterygii</taxon>
        <taxon>Teleostei</taxon>
        <taxon>Albuliformes</taxon>
        <taxon>Albulidae</taxon>
        <taxon>Albula</taxon>
    </lineage>
</organism>
<keyword evidence="10 12" id="KW-0472">Membrane</keyword>
<dbReference type="GO" id="GO:0016324">
    <property type="term" value="C:apical plasma membrane"/>
    <property type="evidence" value="ECO:0007669"/>
    <property type="project" value="TreeGrafter"/>
</dbReference>
<dbReference type="PROSITE" id="PS51980">
    <property type="entry name" value="OCEL"/>
    <property type="match status" value="1"/>
</dbReference>
<protein>
    <recommendedName>
        <fullName evidence="2 12">Occludin</fullName>
    </recommendedName>
</protein>
<evidence type="ECO:0000313" key="20">
    <source>
        <dbReference type="EMBL" id="KAI1905174.1"/>
    </source>
</evidence>
<keyword evidence="7 12" id="KW-0965">Cell junction</keyword>
<keyword evidence="3 12" id="KW-0796">Tight junction</keyword>
<evidence type="ECO:0000256" key="17">
    <source>
        <dbReference type="SAM" id="Phobius"/>
    </source>
</evidence>
<feature type="compositionally biased region" description="Acidic residues" evidence="16">
    <location>
        <begin position="430"/>
        <end position="439"/>
    </location>
</feature>
<evidence type="ECO:0000256" key="14">
    <source>
        <dbReference type="PROSITE-ProRule" id="PRU01324"/>
    </source>
</evidence>
<feature type="region of interest" description="Disordered" evidence="16">
    <location>
        <begin position="352"/>
        <end position="442"/>
    </location>
</feature>
<evidence type="ECO:0000256" key="5">
    <source>
        <dbReference type="ARBA" id="ARBA00022553"/>
    </source>
</evidence>
<keyword evidence="4" id="KW-1003">Cell membrane</keyword>
<dbReference type="Pfam" id="PF07303">
    <property type="entry name" value="Occludin_ELL"/>
    <property type="match status" value="1"/>
</dbReference>
<dbReference type="InterPro" id="IPR031176">
    <property type="entry name" value="ELL/occludin"/>
</dbReference>
<evidence type="ECO:0000256" key="1">
    <source>
        <dbReference type="ARBA" id="ARBA00009171"/>
    </source>
</evidence>
<dbReference type="GO" id="GO:0031410">
    <property type="term" value="C:cytoplasmic vesicle"/>
    <property type="evidence" value="ECO:0007669"/>
    <property type="project" value="TreeGrafter"/>
</dbReference>
<evidence type="ECO:0000259" key="19">
    <source>
        <dbReference type="PROSITE" id="PS51980"/>
    </source>
</evidence>
<dbReference type="PROSITE" id="PS51225">
    <property type="entry name" value="MARVEL"/>
    <property type="match status" value="1"/>
</dbReference>
<evidence type="ECO:0000256" key="7">
    <source>
        <dbReference type="ARBA" id="ARBA00022949"/>
    </source>
</evidence>
<keyword evidence="5" id="KW-0597">Phosphoprotein</keyword>
<gene>
    <name evidence="20" type="ORF">AGOR_G00013420</name>
</gene>
<dbReference type="SUPFAM" id="SSF144292">
    <property type="entry name" value="occludin/ELL-like"/>
    <property type="match status" value="1"/>
</dbReference>
<feature type="coiled-coil region" evidence="15">
    <location>
        <begin position="452"/>
        <end position="493"/>
    </location>
</feature>
<evidence type="ECO:0000256" key="3">
    <source>
        <dbReference type="ARBA" id="ARBA00022427"/>
    </source>
</evidence>
<feature type="transmembrane region" description="Helical" evidence="17">
    <location>
        <begin position="281"/>
        <end position="302"/>
    </location>
</feature>
<comment type="similarity">
    <text evidence="1 12 14">Belongs to the ELL/occludin family.</text>
</comment>
<evidence type="ECO:0000256" key="8">
    <source>
        <dbReference type="ARBA" id="ARBA00022989"/>
    </source>
</evidence>
<keyword evidence="21" id="KW-1185">Reference proteome</keyword>
<keyword evidence="8 17" id="KW-1133">Transmembrane helix</keyword>
<comment type="subcellular location">
    <subcellularLocation>
        <location evidence="12">Cell membrane</location>
        <topology evidence="12">Multi-pass membrane protein</topology>
    </subcellularLocation>
    <subcellularLocation>
        <location evidence="12">Cell junction</location>
        <location evidence="12">Tight junction</location>
    </subcellularLocation>
</comment>
<accession>A0A8T3EA26</accession>